<proteinExistence type="predicted"/>
<evidence type="ECO:0000256" key="1">
    <source>
        <dbReference type="SAM" id="MobiDB-lite"/>
    </source>
</evidence>
<evidence type="ECO:0000313" key="3">
    <source>
        <dbReference type="EMBL" id="MDQ9172485.1"/>
    </source>
</evidence>
<keyword evidence="2" id="KW-0732">Signal</keyword>
<feature type="compositionally biased region" description="Low complexity" evidence="1">
    <location>
        <begin position="81"/>
        <end position="94"/>
    </location>
</feature>
<comment type="caution">
    <text evidence="3">The sequence shown here is derived from an EMBL/GenBank/DDBJ whole genome shotgun (WGS) entry which is preliminary data.</text>
</comment>
<gene>
    <name evidence="3" type="ORF">Q8A64_18970</name>
</gene>
<organism evidence="3 4">
    <name type="scientific">Keguizhuia sedimenti</name>
    <dbReference type="NCBI Taxonomy" id="3064264"/>
    <lineage>
        <taxon>Bacteria</taxon>
        <taxon>Pseudomonadati</taxon>
        <taxon>Pseudomonadota</taxon>
        <taxon>Betaproteobacteria</taxon>
        <taxon>Burkholderiales</taxon>
        <taxon>Oxalobacteraceae</taxon>
        <taxon>Keguizhuia</taxon>
    </lineage>
</organism>
<feature type="chain" id="PRO_5047021824" description="DUF305 domain-containing protein" evidence="2">
    <location>
        <begin position="31"/>
        <end position="167"/>
    </location>
</feature>
<protein>
    <recommendedName>
        <fullName evidence="5">DUF305 domain-containing protein</fullName>
    </recommendedName>
</protein>
<reference evidence="3 4" key="1">
    <citation type="submission" date="2023-08" db="EMBL/GenBank/DDBJ databases">
        <title>Oxalobacteraceae gen .nov., isolated from river sludge outside the plant.</title>
        <authorList>
            <person name="Zhao S.Y."/>
        </authorList>
    </citation>
    <scope>NUCLEOTIDE SEQUENCE [LARGE SCALE GENOMIC DNA]</scope>
    <source>
        <strain evidence="3 4">R-40</strain>
    </source>
</reference>
<accession>A0ABU1BTZ8</accession>
<feature type="region of interest" description="Disordered" evidence="1">
    <location>
        <begin position="75"/>
        <end position="94"/>
    </location>
</feature>
<dbReference type="RefSeq" id="WP_338438558.1">
    <property type="nucleotide sequence ID" value="NZ_JAUYVH010000033.1"/>
</dbReference>
<sequence>MKNNKWPKAFVLHSVIAFSVLGTLVVPAHADGPGRGRSAQFEKDYLTFIINHHFSALRMTELTAGTDVQRDAAVNNPEEGTAPTPDFPATPAKASSDEIKSMARMANRMQREEIAKAQRFLRDWYGVNHTPQLTQQAQQQIQALTQAGTGNAFEGRPGLRLFSPKNI</sequence>
<dbReference type="EMBL" id="JAUYVH010000033">
    <property type="protein sequence ID" value="MDQ9172485.1"/>
    <property type="molecule type" value="Genomic_DNA"/>
</dbReference>
<evidence type="ECO:0000313" key="4">
    <source>
        <dbReference type="Proteomes" id="UP001225596"/>
    </source>
</evidence>
<feature type="signal peptide" evidence="2">
    <location>
        <begin position="1"/>
        <end position="30"/>
    </location>
</feature>
<evidence type="ECO:0008006" key="5">
    <source>
        <dbReference type="Google" id="ProtNLM"/>
    </source>
</evidence>
<name>A0ABU1BTZ8_9BURK</name>
<evidence type="ECO:0000256" key="2">
    <source>
        <dbReference type="SAM" id="SignalP"/>
    </source>
</evidence>
<keyword evidence="4" id="KW-1185">Reference proteome</keyword>
<dbReference type="Proteomes" id="UP001225596">
    <property type="component" value="Unassembled WGS sequence"/>
</dbReference>